<evidence type="ECO:0000256" key="2">
    <source>
        <dbReference type="ARBA" id="ARBA00008717"/>
    </source>
</evidence>
<protein>
    <submittedName>
        <fullName evidence="8">Uncharacterized protein</fullName>
    </submittedName>
</protein>
<comment type="similarity">
    <text evidence="2">Belongs to the lambda interferon family.</text>
</comment>
<keyword evidence="4" id="KW-0964">Secreted</keyword>
<evidence type="ECO:0000256" key="1">
    <source>
        <dbReference type="ARBA" id="ARBA00004613"/>
    </source>
</evidence>
<dbReference type="Pfam" id="PF15177">
    <property type="entry name" value="IL28A"/>
    <property type="match status" value="1"/>
</dbReference>
<evidence type="ECO:0000313" key="8">
    <source>
        <dbReference type="EMBL" id="KAG8448904.1"/>
    </source>
</evidence>
<evidence type="ECO:0000256" key="6">
    <source>
        <dbReference type="ARBA" id="ARBA00023118"/>
    </source>
</evidence>
<comment type="caution">
    <text evidence="8">The sequence shown here is derived from an EMBL/GenBank/DDBJ whole genome shotgun (WGS) entry which is preliminary data.</text>
</comment>
<dbReference type="InterPro" id="IPR029177">
    <property type="entry name" value="INF_lambda"/>
</dbReference>
<dbReference type="GO" id="GO:0005125">
    <property type="term" value="F:cytokine activity"/>
    <property type="evidence" value="ECO:0007669"/>
    <property type="project" value="UniProtKB-KW"/>
</dbReference>
<feature type="chain" id="PRO_5035864789" evidence="7">
    <location>
        <begin position="20"/>
        <end position="179"/>
    </location>
</feature>
<evidence type="ECO:0000256" key="5">
    <source>
        <dbReference type="ARBA" id="ARBA00022729"/>
    </source>
</evidence>
<dbReference type="InterPro" id="IPR038326">
    <property type="entry name" value="IFN-lambda_sf"/>
</dbReference>
<dbReference type="GO" id="GO:0050778">
    <property type="term" value="P:positive regulation of immune response"/>
    <property type="evidence" value="ECO:0007669"/>
    <property type="project" value="InterPro"/>
</dbReference>
<evidence type="ECO:0000313" key="9">
    <source>
        <dbReference type="Proteomes" id="UP000812440"/>
    </source>
</evidence>
<evidence type="ECO:0000256" key="4">
    <source>
        <dbReference type="ARBA" id="ARBA00022525"/>
    </source>
</evidence>
<dbReference type="PANTHER" id="PTHR31943">
    <property type="entry name" value="INTERLEUKIN-28 AND 29"/>
    <property type="match status" value="1"/>
</dbReference>
<dbReference type="GO" id="GO:0051607">
    <property type="term" value="P:defense response to virus"/>
    <property type="evidence" value="ECO:0007669"/>
    <property type="project" value="UniProtKB-KW"/>
</dbReference>
<feature type="signal peptide" evidence="7">
    <location>
        <begin position="1"/>
        <end position="19"/>
    </location>
</feature>
<keyword evidence="9" id="KW-1185">Reference proteome</keyword>
<comment type="subcellular location">
    <subcellularLocation>
        <location evidence="1">Secreted</location>
    </subcellularLocation>
</comment>
<dbReference type="Proteomes" id="UP000812440">
    <property type="component" value="Chromosome 8_10"/>
</dbReference>
<dbReference type="PANTHER" id="PTHR31943:SF1">
    <property type="entry name" value="INTERFERON LAMBDA-2-RELATED"/>
    <property type="match status" value="1"/>
</dbReference>
<proteinExistence type="inferred from homology"/>
<keyword evidence="5 7" id="KW-0732">Signal</keyword>
<evidence type="ECO:0000256" key="7">
    <source>
        <dbReference type="SAM" id="SignalP"/>
    </source>
</evidence>
<dbReference type="Gene3D" id="1.20.1250.60">
    <property type="entry name" value="Interferon lambda"/>
    <property type="match status" value="1"/>
</dbReference>
<dbReference type="OrthoDB" id="9863456at2759"/>
<dbReference type="FunFam" id="1.20.1250.60:FF:000003">
    <property type="entry name" value="Interferon lambda1"/>
    <property type="match status" value="1"/>
</dbReference>
<dbReference type="GO" id="GO:0007259">
    <property type="term" value="P:cell surface receptor signaling pathway via JAK-STAT"/>
    <property type="evidence" value="ECO:0007669"/>
    <property type="project" value="InterPro"/>
</dbReference>
<dbReference type="GO" id="GO:0045087">
    <property type="term" value="P:innate immune response"/>
    <property type="evidence" value="ECO:0007669"/>
    <property type="project" value="TreeGrafter"/>
</dbReference>
<evidence type="ECO:0000256" key="3">
    <source>
        <dbReference type="ARBA" id="ARBA00022514"/>
    </source>
</evidence>
<reference evidence="8" key="1">
    <citation type="thesis" date="2020" institute="ProQuest LLC" country="789 East Eisenhower Parkway, Ann Arbor, MI, USA">
        <title>Comparative Genomics and Chromosome Evolution.</title>
        <authorList>
            <person name="Mudd A.B."/>
        </authorList>
    </citation>
    <scope>NUCLEOTIDE SEQUENCE</scope>
    <source>
        <strain evidence="8">Female2</strain>
        <tissue evidence="8">Blood</tissue>
    </source>
</reference>
<sequence>MKTSITLAILIILLVAVTGHPHRRLCHMAKYRSIPSNSIKAVRLLQNEHEKNPFCEGIKCYRKMFRHKPSVCDLKGSDKLILTLERVSMAAEVLTNLTNSPLTELVSQTIPFLLSLENDLKLCRNSPKNGNPPTQKLIPWLTHLKHFQEEVSLECVQDAVLLSLTRLLIEDVMCWANNE</sequence>
<dbReference type="AlphaFoldDB" id="A0A8T2JZG7"/>
<accession>A0A8T2JZG7</accession>
<keyword evidence="3" id="KW-0202">Cytokine</keyword>
<name>A0A8T2JZG7_9PIPI</name>
<keyword evidence="6" id="KW-0051">Antiviral defense</keyword>
<dbReference type="EMBL" id="JAACNH010000003">
    <property type="protein sequence ID" value="KAG8448904.1"/>
    <property type="molecule type" value="Genomic_DNA"/>
</dbReference>
<dbReference type="GO" id="GO:0005615">
    <property type="term" value="C:extracellular space"/>
    <property type="evidence" value="ECO:0007669"/>
    <property type="project" value="UniProtKB-KW"/>
</dbReference>
<organism evidence="8 9">
    <name type="scientific">Hymenochirus boettgeri</name>
    <name type="common">Congo dwarf clawed frog</name>
    <dbReference type="NCBI Taxonomy" id="247094"/>
    <lineage>
        <taxon>Eukaryota</taxon>
        <taxon>Metazoa</taxon>
        <taxon>Chordata</taxon>
        <taxon>Craniata</taxon>
        <taxon>Vertebrata</taxon>
        <taxon>Euteleostomi</taxon>
        <taxon>Amphibia</taxon>
        <taxon>Batrachia</taxon>
        <taxon>Anura</taxon>
        <taxon>Pipoidea</taxon>
        <taxon>Pipidae</taxon>
        <taxon>Pipinae</taxon>
        <taxon>Hymenochirus</taxon>
    </lineage>
</organism>
<gene>
    <name evidence="8" type="ORF">GDO86_015833</name>
</gene>